<sequence>MSTRLDYPYATDLEAAGSKKKAQTVTGRPTGRSRPVHWQHNRELPPPQPTILPNVVRSTPPPYPVKEMIPYNLLLRSNSPVNIRASADAYETEEKMRVMESRLGLTEKSNRALLEEVLRLQNELRVLVAQNERAIRDERNARTQLDASVNIVNDLISQLASRIKGAEDRLNDERGAISTLLSQTRGVEQAMKASQQELTIRKDQHGGKLLELQTKVIESDRAREQLERLLYNMTDELRLVRNKLDGQQGEFQTMLTDLKLRSRRLEEENKLQLDALRKHGDAQSHSDQNTTYLRGQVESRLSELRDVIVDLRGRQDVEINERRSLEQLLQQKVNELHMALGEQNRKREEAMHALDMISREREHAADQEKIRLANKLTENLEEINKRLINKEIKLREEIQDKYQQLEKVLQIEVDKRAHHEVKMREENDERWGLLKKLCEEELNAIREALKTERGKNKESVHKLDESISLLEKQLQEMKRQSDKVIAAEIKSRKEHERHTKENIDHVHEKLQVATATLQQAIGGVNGHLANHTEKMRQELKGMIEVSEQGTTRAMTDLDVRMQSLKQKVGSLEAALDHRIAELVNLHLNPETLEMNEATAALAQNIREKVESISLWQDVTSQTIRELNQSIQQMPNDIYAIEEKQKLLRSELESRVTSEAESRIRDVENLKQELTILSQRKQPQAVTQQDLQEVQGTVRKLAESIQTVKTVLGMKIQSEQKLRISGIEDLQTQINSLKTLIGMHNAVAPVPLYMRADGDAAFDLDNFIRRDETAGIPYRMSSYGQASGMPEKITATQPMRSQRGTPTGPKALFLTGKGDRFTAPGTRHQKPG</sequence>
<gene>
    <name evidence="3" type="ORF">V1264_011715</name>
</gene>
<evidence type="ECO:0000313" key="3">
    <source>
        <dbReference type="EMBL" id="KAK7112234.1"/>
    </source>
</evidence>
<proteinExistence type="predicted"/>
<feature type="coiled-coil region" evidence="1">
    <location>
        <begin position="110"/>
        <end position="176"/>
    </location>
</feature>
<keyword evidence="1" id="KW-0175">Coiled coil</keyword>
<comment type="caution">
    <text evidence="3">The sequence shown here is derived from an EMBL/GenBank/DDBJ whole genome shotgun (WGS) entry which is preliminary data.</text>
</comment>
<dbReference type="SUPFAM" id="SSF75708">
    <property type="entry name" value="Chemotaxis phosphatase CheZ"/>
    <property type="match status" value="1"/>
</dbReference>
<dbReference type="PANTHER" id="PTHR35153">
    <property type="entry name" value="COILED-COIL DOMAIN-CONTAINING PROTEIN 154"/>
    <property type="match status" value="1"/>
</dbReference>
<dbReference type="Pfam" id="PF15450">
    <property type="entry name" value="CCDC154"/>
    <property type="match status" value="1"/>
</dbReference>
<feature type="region of interest" description="Disordered" evidence="2">
    <location>
        <begin position="1"/>
        <end position="56"/>
    </location>
</feature>
<name>A0AAN9GL86_9CAEN</name>
<dbReference type="InterPro" id="IPR029512">
    <property type="entry name" value="CCDC154"/>
</dbReference>
<evidence type="ECO:0000256" key="1">
    <source>
        <dbReference type="SAM" id="Coils"/>
    </source>
</evidence>
<protein>
    <submittedName>
        <fullName evidence="3">Uncharacterized protein</fullName>
    </submittedName>
</protein>
<dbReference type="PANTHER" id="PTHR35153:SF1">
    <property type="entry name" value="COILED-COIL DOMAIN-CONTAINING PROTEIN 154"/>
    <property type="match status" value="1"/>
</dbReference>
<evidence type="ECO:0000256" key="2">
    <source>
        <dbReference type="SAM" id="MobiDB-lite"/>
    </source>
</evidence>
<reference evidence="3 4" key="1">
    <citation type="submission" date="2024-02" db="EMBL/GenBank/DDBJ databases">
        <title>Chromosome-scale genome assembly of the rough periwinkle Littorina saxatilis.</title>
        <authorList>
            <person name="De Jode A."/>
            <person name="Faria R."/>
            <person name="Formenti G."/>
            <person name="Sims Y."/>
            <person name="Smith T.P."/>
            <person name="Tracey A."/>
            <person name="Wood J.M.D."/>
            <person name="Zagrodzka Z.B."/>
            <person name="Johannesson K."/>
            <person name="Butlin R.K."/>
            <person name="Leder E.H."/>
        </authorList>
    </citation>
    <scope>NUCLEOTIDE SEQUENCE [LARGE SCALE GENOMIC DNA]</scope>
    <source>
        <strain evidence="3">Snail1</strain>
        <tissue evidence="3">Muscle</tissue>
    </source>
</reference>
<feature type="region of interest" description="Disordered" evidence="2">
    <location>
        <begin position="794"/>
        <end position="831"/>
    </location>
</feature>
<accession>A0AAN9GL86</accession>
<feature type="coiled-coil region" evidence="1">
    <location>
        <begin position="460"/>
        <end position="490"/>
    </location>
</feature>
<dbReference type="EMBL" id="JBAMIC010000002">
    <property type="protein sequence ID" value="KAK7112234.1"/>
    <property type="molecule type" value="Genomic_DNA"/>
</dbReference>
<dbReference type="Proteomes" id="UP001374579">
    <property type="component" value="Unassembled WGS sequence"/>
</dbReference>
<evidence type="ECO:0000313" key="4">
    <source>
        <dbReference type="Proteomes" id="UP001374579"/>
    </source>
</evidence>
<dbReference type="AlphaFoldDB" id="A0AAN9GL86"/>
<organism evidence="3 4">
    <name type="scientific">Littorina saxatilis</name>
    <dbReference type="NCBI Taxonomy" id="31220"/>
    <lineage>
        <taxon>Eukaryota</taxon>
        <taxon>Metazoa</taxon>
        <taxon>Spiralia</taxon>
        <taxon>Lophotrochozoa</taxon>
        <taxon>Mollusca</taxon>
        <taxon>Gastropoda</taxon>
        <taxon>Caenogastropoda</taxon>
        <taxon>Littorinimorpha</taxon>
        <taxon>Littorinoidea</taxon>
        <taxon>Littorinidae</taxon>
        <taxon>Littorina</taxon>
    </lineage>
</organism>
<feature type="compositionally biased region" description="Polar residues" evidence="2">
    <location>
        <begin position="794"/>
        <end position="804"/>
    </location>
</feature>
<feature type="coiled-coil region" evidence="1">
    <location>
        <begin position="209"/>
        <end position="243"/>
    </location>
</feature>
<keyword evidence="4" id="KW-1185">Reference proteome</keyword>
<feature type="coiled-coil region" evidence="1">
    <location>
        <begin position="370"/>
        <end position="415"/>
    </location>
</feature>